<feature type="compositionally biased region" description="Polar residues" evidence="1">
    <location>
        <begin position="207"/>
        <end position="217"/>
    </location>
</feature>
<feature type="region of interest" description="Disordered" evidence="1">
    <location>
        <begin position="34"/>
        <end position="114"/>
    </location>
</feature>
<dbReference type="Proteomes" id="UP000024635">
    <property type="component" value="Unassembled WGS sequence"/>
</dbReference>
<organism evidence="2 3">
    <name type="scientific">Ancylostoma ceylanicum</name>
    <dbReference type="NCBI Taxonomy" id="53326"/>
    <lineage>
        <taxon>Eukaryota</taxon>
        <taxon>Metazoa</taxon>
        <taxon>Ecdysozoa</taxon>
        <taxon>Nematoda</taxon>
        <taxon>Chromadorea</taxon>
        <taxon>Rhabditida</taxon>
        <taxon>Rhabditina</taxon>
        <taxon>Rhabditomorpha</taxon>
        <taxon>Strongyloidea</taxon>
        <taxon>Ancylostomatidae</taxon>
        <taxon>Ancylostomatinae</taxon>
        <taxon>Ancylostoma</taxon>
    </lineage>
</organism>
<proteinExistence type="predicted"/>
<feature type="region of interest" description="Disordered" evidence="1">
    <location>
        <begin position="194"/>
        <end position="217"/>
    </location>
</feature>
<protein>
    <submittedName>
        <fullName evidence="2">Uncharacterized protein</fullName>
    </submittedName>
</protein>
<sequence>MCGIKAAAILLDEHCGLVRRCRRQRRSVAVVVDTRSSIPDDDSDDDDDGGIEDEPKSSDINLTRKGKHGQRNPYSLESKRSDVNLARKGRHGAQLNPDEWCPRTAEQGRRTAVTHETRRARFTGSVRSKTFYRLRIRTIDAHARRGCIVTVELGHPLGDVIPSTLMFRYCFRRNRPIPQRSQLRTKSTLVHESKRSDVNLARKSKNTESNTPRNSSARELAVSQTQVVTLLYAFLVDSWNIKFPLLYWLLHFSKGIKR</sequence>
<dbReference type="AlphaFoldDB" id="A0A016WHD2"/>
<evidence type="ECO:0000256" key="1">
    <source>
        <dbReference type="SAM" id="MobiDB-lite"/>
    </source>
</evidence>
<keyword evidence="3" id="KW-1185">Reference proteome</keyword>
<evidence type="ECO:0000313" key="3">
    <source>
        <dbReference type="Proteomes" id="UP000024635"/>
    </source>
</evidence>
<accession>A0A016WHD2</accession>
<comment type="caution">
    <text evidence="2">The sequence shown here is derived from an EMBL/GenBank/DDBJ whole genome shotgun (WGS) entry which is preliminary data.</text>
</comment>
<reference evidence="3" key="1">
    <citation type="journal article" date="2015" name="Nat. Genet.">
        <title>The genome and transcriptome of the zoonotic hookworm Ancylostoma ceylanicum identify infection-specific gene families.</title>
        <authorList>
            <person name="Schwarz E.M."/>
            <person name="Hu Y."/>
            <person name="Antoshechkin I."/>
            <person name="Miller M.M."/>
            <person name="Sternberg P.W."/>
            <person name="Aroian R.V."/>
        </authorList>
    </citation>
    <scope>NUCLEOTIDE SEQUENCE</scope>
    <source>
        <strain evidence="3">HY135</strain>
    </source>
</reference>
<feature type="compositionally biased region" description="Acidic residues" evidence="1">
    <location>
        <begin position="39"/>
        <end position="52"/>
    </location>
</feature>
<gene>
    <name evidence="2" type="primary">Acey_s0717.g1789</name>
    <name evidence="2" type="ORF">Y032_0717g1789</name>
</gene>
<name>A0A016WHD2_9BILA</name>
<dbReference type="EMBL" id="JARK01000317">
    <property type="protein sequence ID" value="EYC38428.1"/>
    <property type="molecule type" value="Genomic_DNA"/>
</dbReference>
<evidence type="ECO:0000313" key="2">
    <source>
        <dbReference type="EMBL" id="EYC38428.1"/>
    </source>
</evidence>